<feature type="region of interest" description="Disordered" evidence="1">
    <location>
        <begin position="56"/>
        <end position="78"/>
    </location>
</feature>
<keyword evidence="4" id="KW-1185">Reference proteome</keyword>
<comment type="caution">
    <text evidence="3">The sequence shown here is derived from an EMBL/GenBank/DDBJ whole genome shotgun (WGS) entry which is preliminary data.</text>
</comment>
<reference evidence="3" key="1">
    <citation type="journal article" date="2021" name="Nat. Commun.">
        <title>Genetic determinants of endophytism in the Arabidopsis root mycobiome.</title>
        <authorList>
            <person name="Mesny F."/>
            <person name="Miyauchi S."/>
            <person name="Thiergart T."/>
            <person name="Pickel B."/>
            <person name="Atanasova L."/>
            <person name="Karlsson M."/>
            <person name="Huettel B."/>
            <person name="Barry K.W."/>
            <person name="Haridas S."/>
            <person name="Chen C."/>
            <person name="Bauer D."/>
            <person name="Andreopoulos W."/>
            <person name="Pangilinan J."/>
            <person name="LaButti K."/>
            <person name="Riley R."/>
            <person name="Lipzen A."/>
            <person name="Clum A."/>
            <person name="Drula E."/>
            <person name="Henrissat B."/>
            <person name="Kohler A."/>
            <person name="Grigoriev I.V."/>
            <person name="Martin F.M."/>
            <person name="Hacquard S."/>
        </authorList>
    </citation>
    <scope>NUCLEOTIDE SEQUENCE</scope>
    <source>
        <strain evidence="3">MPI-CAGE-CH-0243</strain>
    </source>
</reference>
<name>A0A9P9IHX7_9PLEO</name>
<sequence>MYEKKRLGMLNWVTMDEGEPSEPWKNCVRKLTPQGWSCHISFSNCTRGRCQPQPFPNHPNSNLRKAPPPKPSPGHHGDYLPSETRRGLLFSLRLCPFRWRPCGARHCQCCGAACFVGCICLYMVILYIVQYDDELEGQPKPIQQQTWRDDCICSTSDRGQGDGQGPCRRCSRPSACFCSLGGAGHGHCASRYAASSHTAPGRIAGYDTMDLMDSMVL</sequence>
<keyword evidence="2" id="KW-1133">Transmembrane helix</keyword>
<dbReference type="Proteomes" id="UP000700596">
    <property type="component" value="Unassembled WGS sequence"/>
</dbReference>
<evidence type="ECO:0000256" key="1">
    <source>
        <dbReference type="SAM" id="MobiDB-lite"/>
    </source>
</evidence>
<feature type="transmembrane region" description="Helical" evidence="2">
    <location>
        <begin position="109"/>
        <end position="129"/>
    </location>
</feature>
<keyword evidence="2" id="KW-0812">Transmembrane</keyword>
<dbReference type="AlphaFoldDB" id="A0A9P9IHX7"/>
<dbReference type="EMBL" id="JAGMWT010000010">
    <property type="protein sequence ID" value="KAH7121246.1"/>
    <property type="molecule type" value="Genomic_DNA"/>
</dbReference>
<gene>
    <name evidence="3" type="ORF">B0J11DRAFT_61795</name>
</gene>
<organism evidence="3 4">
    <name type="scientific">Dendryphion nanum</name>
    <dbReference type="NCBI Taxonomy" id="256645"/>
    <lineage>
        <taxon>Eukaryota</taxon>
        <taxon>Fungi</taxon>
        <taxon>Dikarya</taxon>
        <taxon>Ascomycota</taxon>
        <taxon>Pezizomycotina</taxon>
        <taxon>Dothideomycetes</taxon>
        <taxon>Pleosporomycetidae</taxon>
        <taxon>Pleosporales</taxon>
        <taxon>Torulaceae</taxon>
        <taxon>Dendryphion</taxon>
    </lineage>
</organism>
<evidence type="ECO:0000313" key="4">
    <source>
        <dbReference type="Proteomes" id="UP000700596"/>
    </source>
</evidence>
<evidence type="ECO:0000256" key="2">
    <source>
        <dbReference type="SAM" id="Phobius"/>
    </source>
</evidence>
<evidence type="ECO:0000313" key="3">
    <source>
        <dbReference type="EMBL" id="KAH7121246.1"/>
    </source>
</evidence>
<keyword evidence="2" id="KW-0472">Membrane</keyword>
<accession>A0A9P9IHX7</accession>
<protein>
    <submittedName>
        <fullName evidence="3">Uncharacterized protein</fullName>
    </submittedName>
</protein>
<proteinExistence type="predicted"/>